<keyword evidence="2" id="KW-1185">Reference proteome</keyword>
<reference evidence="1 2" key="1">
    <citation type="submission" date="2015-04" db="EMBL/GenBank/DDBJ databases">
        <authorList>
            <person name="Syromyatnikov M.Y."/>
            <person name="Popov V.N."/>
        </authorList>
    </citation>
    <scope>NUCLEOTIDE SEQUENCE [LARGE SCALE GENOMIC DNA]</scope>
</reference>
<organism evidence="1 2">
    <name type="scientific">Clunio marinus</name>
    <dbReference type="NCBI Taxonomy" id="568069"/>
    <lineage>
        <taxon>Eukaryota</taxon>
        <taxon>Metazoa</taxon>
        <taxon>Ecdysozoa</taxon>
        <taxon>Arthropoda</taxon>
        <taxon>Hexapoda</taxon>
        <taxon>Insecta</taxon>
        <taxon>Pterygota</taxon>
        <taxon>Neoptera</taxon>
        <taxon>Endopterygota</taxon>
        <taxon>Diptera</taxon>
        <taxon>Nematocera</taxon>
        <taxon>Chironomoidea</taxon>
        <taxon>Chironomidae</taxon>
        <taxon>Clunio</taxon>
    </lineage>
</organism>
<sequence length="270" mass="31464">MKTFVSTLIVLNSISSIICFPKFDETTLISVDDEVKVDESLIEKINFALDDFKRLERNVKFRNRKQLFPFVPQAIDKQCVLNRYKKLNISDKIPSKTSGKNIYEPTMTIFVFMRKICSKNLDKYLRHTFESVMSDHFKLDLKAFIEDPQVLELLTCTNYFAVRNGIIDPSVYKINYNLSSSEAEAECLSRNLGNSNHLFKMMKSDFPEISKKLLGPEILKEIDFFFLKNFLLLQVEMTFEQKQHEMKNYVSGGRKIIEDVLMTLAESQNN</sequence>
<dbReference type="Proteomes" id="UP000183832">
    <property type="component" value="Unassembled WGS sequence"/>
</dbReference>
<name>A0A1J1HQF0_9DIPT</name>
<evidence type="ECO:0000313" key="1">
    <source>
        <dbReference type="EMBL" id="CRK90271.1"/>
    </source>
</evidence>
<dbReference type="AlphaFoldDB" id="A0A1J1HQF0"/>
<dbReference type="EMBL" id="CVRI01000017">
    <property type="protein sequence ID" value="CRK90271.1"/>
    <property type="molecule type" value="Genomic_DNA"/>
</dbReference>
<protein>
    <submittedName>
        <fullName evidence="1">CLUMA_CG003982, isoform A</fullName>
    </submittedName>
</protein>
<evidence type="ECO:0000313" key="2">
    <source>
        <dbReference type="Proteomes" id="UP000183832"/>
    </source>
</evidence>
<proteinExistence type="predicted"/>
<accession>A0A1J1HQF0</accession>
<gene>
    <name evidence="1" type="ORF">CLUMA_CG003982</name>
</gene>